<comment type="caution">
    <text evidence="2">The sequence shown here is derived from an EMBL/GenBank/DDBJ whole genome shotgun (WGS) entry which is preliminary data.</text>
</comment>
<name>A0A369UT79_9GAMM</name>
<feature type="signal peptide" evidence="1">
    <location>
        <begin position="1"/>
        <end position="22"/>
    </location>
</feature>
<evidence type="ECO:0000313" key="3">
    <source>
        <dbReference type="Proteomes" id="UP000253782"/>
    </source>
</evidence>
<dbReference type="InterPro" id="IPR008966">
    <property type="entry name" value="Adhesion_dom_sf"/>
</dbReference>
<gene>
    <name evidence="2" type="ORF">DVJ77_10240</name>
</gene>
<evidence type="ECO:0000256" key="1">
    <source>
        <dbReference type="SAM" id="SignalP"/>
    </source>
</evidence>
<reference evidence="2 3" key="1">
    <citation type="submission" date="2018-07" db="EMBL/GenBank/DDBJ databases">
        <title>Dyella tabacisoli L4-6T, whole genome shotgun sequence.</title>
        <authorList>
            <person name="Zhou X.-K."/>
            <person name="Li W.-J."/>
            <person name="Duan Y.-Q."/>
        </authorList>
    </citation>
    <scope>NUCLEOTIDE SEQUENCE [LARGE SCALE GENOMIC DNA]</scope>
    <source>
        <strain evidence="2 3">L4-6</strain>
    </source>
</reference>
<organism evidence="2 3">
    <name type="scientific">Dyella tabacisoli</name>
    <dbReference type="NCBI Taxonomy" id="2282381"/>
    <lineage>
        <taxon>Bacteria</taxon>
        <taxon>Pseudomonadati</taxon>
        <taxon>Pseudomonadota</taxon>
        <taxon>Gammaproteobacteria</taxon>
        <taxon>Lysobacterales</taxon>
        <taxon>Rhodanobacteraceae</taxon>
        <taxon>Dyella</taxon>
    </lineage>
</organism>
<keyword evidence="3" id="KW-1185">Reference proteome</keyword>
<keyword evidence="1" id="KW-0732">Signal</keyword>
<evidence type="ECO:0000313" key="2">
    <source>
        <dbReference type="EMBL" id="RDD81549.1"/>
    </source>
</evidence>
<proteinExistence type="predicted"/>
<dbReference type="RefSeq" id="WP_114845420.1">
    <property type="nucleotide sequence ID" value="NZ_JBHSPE010000005.1"/>
</dbReference>
<dbReference type="AlphaFoldDB" id="A0A369UT79"/>
<sequence>MKASLRFIVPLACLSLASAAFATSGSISFSGLVAEPTCRVSSHHGDADRARHLPVTITVSSCVGTSGKLRTWFGSVDNGDLTSRMRKKLDQDHASHAPAIVRTRHGRLVDFQEQHVIHLDPTTGKATHEYVADHGIADAATSSATYTIAYD</sequence>
<accession>A0A369UT79</accession>
<dbReference type="SUPFAM" id="SSF49401">
    <property type="entry name" value="Bacterial adhesins"/>
    <property type="match status" value="1"/>
</dbReference>
<dbReference type="Proteomes" id="UP000253782">
    <property type="component" value="Unassembled WGS sequence"/>
</dbReference>
<dbReference type="EMBL" id="QQAH01000009">
    <property type="protein sequence ID" value="RDD81549.1"/>
    <property type="molecule type" value="Genomic_DNA"/>
</dbReference>
<feature type="chain" id="PRO_5016876071" evidence="1">
    <location>
        <begin position="23"/>
        <end position="151"/>
    </location>
</feature>
<protein>
    <submittedName>
        <fullName evidence="2">Type 1 fimbrial protein</fullName>
    </submittedName>
</protein>